<dbReference type="NCBIfam" id="TIGR02937">
    <property type="entry name" value="sigma70-ECF"/>
    <property type="match status" value="1"/>
</dbReference>
<evidence type="ECO:0000313" key="7">
    <source>
        <dbReference type="Proteomes" id="UP000076830"/>
    </source>
</evidence>
<protein>
    <submittedName>
        <fullName evidence="6">RNA polymerase, sigma-24 subunit, ECF subfamily</fullName>
    </submittedName>
</protein>
<dbReference type="NCBIfam" id="TIGR02999">
    <property type="entry name" value="Sig-70_X6"/>
    <property type="match status" value="1"/>
</dbReference>
<keyword evidence="7" id="KW-1185">Reference proteome</keyword>
<evidence type="ECO:0000256" key="2">
    <source>
        <dbReference type="ARBA" id="ARBA00023015"/>
    </source>
</evidence>
<dbReference type="InterPro" id="IPR053812">
    <property type="entry name" value="HTH_Sigma70_ECF-like"/>
</dbReference>
<evidence type="ECO:0000256" key="1">
    <source>
        <dbReference type="ARBA" id="ARBA00010641"/>
    </source>
</evidence>
<dbReference type="InterPro" id="IPR013325">
    <property type="entry name" value="RNA_pol_sigma_r2"/>
</dbReference>
<dbReference type="SUPFAM" id="SSF88659">
    <property type="entry name" value="Sigma3 and sigma4 domains of RNA polymerase sigma factors"/>
    <property type="match status" value="1"/>
</dbReference>
<dbReference type="GO" id="GO:0016987">
    <property type="term" value="F:sigma factor activity"/>
    <property type="evidence" value="ECO:0007669"/>
    <property type="project" value="UniProtKB-KW"/>
</dbReference>
<comment type="similarity">
    <text evidence="1">Belongs to the sigma-70 factor family. ECF subfamily.</text>
</comment>
<keyword evidence="4" id="KW-0804">Transcription</keyword>
<dbReference type="InterPro" id="IPR013324">
    <property type="entry name" value="RNA_pol_sigma_r3/r4-like"/>
</dbReference>
<organism evidence="6 7">
    <name type="scientific">Dokdonella koreensis DS-123</name>
    <dbReference type="NCBI Taxonomy" id="1300342"/>
    <lineage>
        <taxon>Bacteria</taxon>
        <taxon>Pseudomonadati</taxon>
        <taxon>Pseudomonadota</taxon>
        <taxon>Gammaproteobacteria</taxon>
        <taxon>Lysobacterales</taxon>
        <taxon>Rhodanobacteraceae</taxon>
        <taxon>Dokdonella</taxon>
    </lineage>
</organism>
<dbReference type="GO" id="GO:0006352">
    <property type="term" value="P:DNA-templated transcription initiation"/>
    <property type="evidence" value="ECO:0007669"/>
    <property type="project" value="InterPro"/>
</dbReference>
<dbReference type="Pfam" id="PF07638">
    <property type="entry name" value="Sigma70_ECF"/>
    <property type="match status" value="1"/>
</dbReference>
<evidence type="ECO:0000313" key="6">
    <source>
        <dbReference type="EMBL" id="ANB18201.1"/>
    </source>
</evidence>
<gene>
    <name evidence="6" type="ORF">I596_2189</name>
</gene>
<dbReference type="InterPro" id="IPR014284">
    <property type="entry name" value="RNA_pol_sigma-70_dom"/>
</dbReference>
<dbReference type="InterPro" id="IPR011517">
    <property type="entry name" value="RNA_pol_sigma70_ECF-like"/>
</dbReference>
<dbReference type="InterPro" id="IPR036388">
    <property type="entry name" value="WH-like_DNA-bd_sf"/>
</dbReference>
<reference evidence="6 7" key="1">
    <citation type="submission" date="2016-04" db="EMBL/GenBank/DDBJ databases">
        <title>Complete genome sequence of Dokdonella koreensis DS-123T.</title>
        <authorList>
            <person name="Kim J.F."/>
            <person name="Lee H."/>
            <person name="Kwak M.-J."/>
        </authorList>
    </citation>
    <scope>NUCLEOTIDE SEQUENCE [LARGE SCALE GENOMIC DNA]</scope>
    <source>
        <strain evidence="6 7">DS-123</strain>
    </source>
</reference>
<evidence type="ECO:0000256" key="4">
    <source>
        <dbReference type="ARBA" id="ARBA00023163"/>
    </source>
</evidence>
<evidence type="ECO:0000259" key="5">
    <source>
        <dbReference type="Pfam" id="PF07638"/>
    </source>
</evidence>
<sequence length="173" mass="19446">MSDPTSDDAPPLSFEAVYDRLKKLAHRQLGRGARGTLDTTALVHELYLRMGDADRRFERSAQFYFYAARAMRHLLINRARDRKRLKAGGDWVRVTLGDAAEAALAVEGADKAFAIEEALAQMEASEPRAARVFELRYFAGLGADEIAELVGVTRRTIDRDWRYARAFLLAAIQ</sequence>
<dbReference type="SUPFAM" id="SSF88946">
    <property type="entry name" value="Sigma2 domain of RNA polymerase sigma factors"/>
    <property type="match status" value="1"/>
</dbReference>
<feature type="domain" description="RNA polymerase sigma-70 ECF-like HTH" evidence="5">
    <location>
        <begin position="14"/>
        <end position="169"/>
    </location>
</feature>
<dbReference type="STRING" id="1300342.I596_2189"/>
<accession>A0A160DVN6</accession>
<dbReference type="AlphaFoldDB" id="A0A160DVN6"/>
<dbReference type="Gene3D" id="1.10.10.10">
    <property type="entry name" value="Winged helix-like DNA-binding domain superfamily/Winged helix DNA-binding domain"/>
    <property type="match status" value="1"/>
</dbReference>
<proteinExistence type="inferred from homology"/>
<dbReference type="KEGG" id="dko:I596_2189"/>
<dbReference type="PANTHER" id="PTHR43133">
    <property type="entry name" value="RNA POLYMERASE ECF-TYPE SIGMA FACTO"/>
    <property type="match status" value="1"/>
</dbReference>
<dbReference type="Proteomes" id="UP000076830">
    <property type="component" value="Chromosome"/>
</dbReference>
<keyword evidence="3" id="KW-0731">Sigma factor</keyword>
<name>A0A160DVN6_9GAMM</name>
<dbReference type="EMBL" id="CP015249">
    <property type="protein sequence ID" value="ANB18201.1"/>
    <property type="molecule type" value="Genomic_DNA"/>
</dbReference>
<dbReference type="InterPro" id="IPR039425">
    <property type="entry name" value="RNA_pol_sigma-70-like"/>
</dbReference>
<dbReference type="PANTHER" id="PTHR43133:SF39">
    <property type="entry name" value="SIMILAR TO RNA POLYMERASE SIGMA-E FACTOR"/>
    <property type="match status" value="1"/>
</dbReference>
<keyword evidence="2" id="KW-0805">Transcription regulation</keyword>
<evidence type="ECO:0000256" key="3">
    <source>
        <dbReference type="ARBA" id="ARBA00023082"/>
    </source>
</evidence>